<organism evidence="3 4">
    <name type="scientific">Idiomarina baltica</name>
    <dbReference type="NCBI Taxonomy" id="190892"/>
    <lineage>
        <taxon>Bacteria</taxon>
        <taxon>Pseudomonadati</taxon>
        <taxon>Pseudomonadota</taxon>
        <taxon>Gammaproteobacteria</taxon>
        <taxon>Alteromonadales</taxon>
        <taxon>Idiomarinaceae</taxon>
        <taxon>Idiomarina</taxon>
    </lineage>
</organism>
<feature type="domain" description="DUF4426" evidence="2">
    <location>
        <begin position="28"/>
        <end position="146"/>
    </location>
</feature>
<evidence type="ECO:0000313" key="3">
    <source>
        <dbReference type="EMBL" id="HAR55785.1"/>
    </source>
</evidence>
<accession>A0A348WMM3</accession>
<proteinExistence type="predicted"/>
<dbReference type="Pfam" id="PF14467">
    <property type="entry name" value="DUF4426"/>
    <property type="match status" value="1"/>
</dbReference>
<protein>
    <submittedName>
        <fullName evidence="3">DUF4426 domain-containing protein</fullName>
    </submittedName>
</protein>
<dbReference type="Gene3D" id="2.60.40.3340">
    <property type="entry name" value="Domain of unknown function DUF4426"/>
    <property type="match status" value="1"/>
</dbReference>
<name>A0A348WMM3_9GAMM</name>
<evidence type="ECO:0000259" key="2">
    <source>
        <dbReference type="Pfam" id="PF14467"/>
    </source>
</evidence>
<dbReference type="STRING" id="314276.OS145_03402"/>
<dbReference type="AlphaFoldDB" id="A0A348WMM3"/>
<reference evidence="3 4" key="1">
    <citation type="journal article" date="2018" name="Nat. Biotechnol.">
        <title>A standardized bacterial taxonomy based on genome phylogeny substantially revises the tree of life.</title>
        <authorList>
            <person name="Parks D.H."/>
            <person name="Chuvochina M."/>
            <person name="Waite D.W."/>
            <person name="Rinke C."/>
            <person name="Skarshewski A."/>
            <person name="Chaumeil P.A."/>
            <person name="Hugenholtz P."/>
        </authorList>
    </citation>
    <scope>NUCLEOTIDE SEQUENCE [LARGE SCALE GENOMIC DNA]</scope>
    <source>
        <strain evidence="3">UBA9360</strain>
    </source>
</reference>
<feature type="signal peptide" evidence="1">
    <location>
        <begin position="1"/>
        <end position="25"/>
    </location>
</feature>
<dbReference type="InterPro" id="IPR025218">
    <property type="entry name" value="DUF4426"/>
</dbReference>
<feature type="chain" id="PRO_5017013309" evidence="1">
    <location>
        <begin position="26"/>
        <end position="146"/>
    </location>
</feature>
<keyword evidence="1" id="KW-0732">Signal</keyword>
<dbReference type="Proteomes" id="UP000262878">
    <property type="component" value="Unassembled WGS sequence"/>
</dbReference>
<evidence type="ECO:0000313" key="4">
    <source>
        <dbReference type="Proteomes" id="UP000262878"/>
    </source>
</evidence>
<evidence type="ECO:0000256" key="1">
    <source>
        <dbReference type="SAM" id="SignalP"/>
    </source>
</evidence>
<sequence>MQQLSRYLTFTLLLAASTFTGASLAEQKQQLGEWDVHYNAFNSTFLTPEIASTYDIQRSEKSGLVNIAVLNRSNQQSVAADLKGHVINPRGGVQTLQFQKIDEGTSVYYIADFLFGDEELMRFKIDIRDSAGHSHRLEFEQKMYQE</sequence>
<dbReference type="EMBL" id="DMUP01000067">
    <property type="protein sequence ID" value="HAR55785.1"/>
    <property type="molecule type" value="Genomic_DNA"/>
</dbReference>
<comment type="caution">
    <text evidence="3">The sequence shown here is derived from an EMBL/GenBank/DDBJ whole genome shotgun (WGS) entry which is preliminary data.</text>
</comment>
<gene>
    <name evidence="3" type="ORF">DCR58_03255</name>
</gene>